<dbReference type="AlphaFoldDB" id="A0A8J5VNE5"/>
<dbReference type="EMBL" id="JAAALK010000289">
    <property type="protein sequence ID" value="KAG8051244.1"/>
    <property type="molecule type" value="Genomic_DNA"/>
</dbReference>
<name>A0A8J5VNE5_ZIZPA</name>
<comment type="caution">
    <text evidence="1">The sequence shown here is derived from an EMBL/GenBank/DDBJ whole genome shotgun (WGS) entry which is preliminary data.</text>
</comment>
<protein>
    <submittedName>
        <fullName evidence="1">Uncharacterized protein</fullName>
    </submittedName>
</protein>
<evidence type="ECO:0000313" key="2">
    <source>
        <dbReference type="Proteomes" id="UP000729402"/>
    </source>
</evidence>
<gene>
    <name evidence="1" type="ORF">GUJ93_ZPchr0009g1684</name>
</gene>
<accession>A0A8J5VNE5</accession>
<reference evidence="1" key="1">
    <citation type="journal article" date="2021" name="bioRxiv">
        <title>Whole Genome Assembly and Annotation of Northern Wild Rice, Zizania palustris L., Supports a Whole Genome Duplication in the Zizania Genus.</title>
        <authorList>
            <person name="Haas M."/>
            <person name="Kono T."/>
            <person name="Macchietto M."/>
            <person name="Millas R."/>
            <person name="McGilp L."/>
            <person name="Shao M."/>
            <person name="Duquette J."/>
            <person name="Hirsch C.N."/>
            <person name="Kimball J."/>
        </authorList>
    </citation>
    <scope>NUCLEOTIDE SEQUENCE</scope>
    <source>
        <tissue evidence="1">Fresh leaf tissue</tissue>
    </source>
</reference>
<dbReference type="Proteomes" id="UP000729402">
    <property type="component" value="Unassembled WGS sequence"/>
</dbReference>
<reference evidence="1" key="2">
    <citation type="submission" date="2021-02" db="EMBL/GenBank/DDBJ databases">
        <authorList>
            <person name="Kimball J.A."/>
            <person name="Haas M.W."/>
            <person name="Macchietto M."/>
            <person name="Kono T."/>
            <person name="Duquette J."/>
            <person name="Shao M."/>
        </authorList>
    </citation>
    <scope>NUCLEOTIDE SEQUENCE</scope>
    <source>
        <tissue evidence="1">Fresh leaf tissue</tissue>
    </source>
</reference>
<proteinExistence type="predicted"/>
<evidence type="ECO:0000313" key="1">
    <source>
        <dbReference type="EMBL" id="KAG8051244.1"/>
    </source>
</evidence>
<organism evidence="1 2">
    <name type="scientific">Zizania palustris</name>
    <name type="common">Northern wild rice</name>
    <dbReference type="NCBI Taxonomy" id="103762"/>
    <lineage>
        <taxon>Eukaryota</taxon>
        <taxon>Viridiplantae</taxon>
        <taxon>Streptophyta</taxon>
        <taxon>Embryophyta</taxon>
        <taxon>Tracheophyta</taxon>
        <taxon>Spermatophyta</taxon>
        <taxon>Magnoliopsida</taxon>
        <taxon>Liliopsida</taxon>
        <taxon>Poales</taxon>
        <taxon>Poaceae</taxon>
        <taxon>BOP clade</taxon>
        <taxon>Oryzoideae</taxon>
        <taxon>Oryzeae</taxon>
        <taxon>Zizaniinae</taxon>
        <taxon>Zizania</taxon>
    </lineage>
</organism>
<keyword evidence="2" id="KW-1185">Reference proteome</keyword>
<sequence length="101" mass="10776">MAPPRRKGPGLRPVTSFNYHIRTIVSTNTFETLIGDNLVSEPSGSTSAAMSSPASIGSGTGVEVLKAILDQQSSIMKRLDVIEKLQPIQSLDRVAALEVII</sequence>